<dbReference type="InterPro" id="IPR050582">
    <property type="entry name" value="HAD-like_SerB"/>
</dbReference>
<dbReference type="HOGENOM" id="CLU_036368_4_2_5"/>
<evidence type="ECO:0000313" key="16">
    <source>
        <dbReference type="Proteomes" id="UP000006468"/>
    </source>
</evidence>
<dbReference type="SFLD" id="SFLDG01136">
    <property type="entry name" value="C1.6:_Phosphoserine_Phosphatas"/>
    <property type="match status" value="1"/>
</dbReference>
<feature type="active site" description="Nucleophile" evidence="14">
    <location>
        <position position="107"/>
    </location>
</feature>
<keyword evidence="8" id="KW-0378">Hydrolase</keyword>
<comment type="catalytic activity">
    <reaction evidence="13">
        <text>O-phospho-D-serine + H2O = D-serine + phosphate</text>
        <dbReference type="Rhea" id="RHEA:24873"/>
        <dbReference type="ChEBI" id="CHEBI:15377"/>
        <dbReference type="ChEBI" id="CHEBI:35247"/>
        <dbReference type="ChEBI" id="CHEBI:43474"/>
        <dbReference type="ChEBI" id="CHEBI:58680"/>
        <dbReference type="EC" id="3.1.3.3"/>
    </reaction>
</comment>
<dbReference type="SFLD" id="SFLDF00029">
    <property type="entry name" value="phosphoserine_phosphatase"/>
    <property type="match status" value="1"/>
</dbReference>
<accession>D5QA77</accession>
<evidence type="ECO:0000256" key="11">
    <source>
        <dbReference type="ARBA" id="ARBA00031693"/>
    </source>
</evidence>
<evidence type="ECO:0000256" key="3">
    <source>
        <dbReference type="ARBA" id="ARBA00009184"/>
    </source>
</evidence>
<dbReference type="Proteomes" id="UP000006468">
    <property type="component" value="Chromosome"/>
</dbReference>
<dbReference type="Pfam" id="PF12710">
    <property type="entry name" value="HAD"/>
    <property type="match status" value="1"/>
</dbReference>
<dbReference type="PANTHER" id="PTHR43344:SF2">
    <property type="entry name" value="PHOSPHOSERINE PHOSPHATASE"/>
    <property type="match status" value="1"/>
</dbReference>
<keyword evidence="7" id="KW-0479">Metal-binding</keyword>
<dbReference type="NCBIfam" id="TIGR00338">
    <property type="entry name" value="serB"/>
    <property type="match status" value="1"/>
</dbReference>
<evidence type="ECO:0000256" key="9">
    <source>
        <dbReference type="ARBA" id="ARBA00022842"/>
    </source>
</evidence>
<feature type="active site" description="Proton donor" evidence="14">
    <location>
        <position position="109"/>
    </location>
</feature>
<keyword evidence="10" id="KW-0718">Serine biosynthesis</keyword>
<dbReference type="GO" id="GO:0000287">
    <property type="term" value="F:magnesium ion binding"/>
    <property type="evidence" value="ECO:0007669"/>
    <property type="project" value="TreeGrafter"/>
</dbReference>
<name>D5QA77_NOVHA</name>
<evidence type="ECO:0000256" key="6">
    <source>
        <dbReference type="ARBA" id="ARBA00022605"/>
    </source>
</evidence>
<dbReference type="AlphaFoldDB" id="D5QA77"/>
<comment type="cofactor">
    <cofactor evidence="1">
        <name>Mg(2+)</name>
        <dbReference type="ChEBI" id="CHEBI:18420"/>
    </cofactor>
</comment>
<dbReference type="GO" id="GO:0006564">
    <property type="term" value="P:L-serine biosynthetic process"/>
    <property type="evidence" value="ECO:0007669"/>
    <property type="project" value="UniProtKB-KW"/>
</dbReference>
<evidence type="ECO:0000256" key="4">
    <source>
        <dbReference type="ARBA" id="ARBA00012640"/>
    </source>
</evidence>
<dbReference type="GO" id="GO:0005737">
    <property type="term" value="C:cytoplasm"/>
    <property type="evidence" value="ECO:0007669"/>
    <property type="project" value="TreeGrafter"/>
</dbReference>
<keyword evidence="9" id="KW-0460">Magnesium</keyword>
<evidence type="ECO:0000313" key="15">
    <source>
        <dbReference type="EMBL" id="EFG85929.1"/>
    </source>
</evidence>
<reference evidence="15 16" key="1">
    <citation type="journal article" date="2010" name="J. Bacteriol.">
        <title>Genome sequence of a cellulose-producing bacterium, Gluconacetobacter hansenii ATCC 23769.</title>
        <authorList>
            <person name="Iyer P.R."/>
            <person name="Geib S.M."/>
            <person name="Catchmark J."/>
            <person name="Kao T.H."/>
            <person name="Tien M."/>
        </authorList>
    </citation>
    <scope>NUCLEOTIDE SEQUENCE [LARGE SCALE GENOMIC DNA]</scope>
    <source>
        <strain evidence="15 16">ATCC 23769</strain>
    </source>
</reference>
<dbReference type="UniPathway" id="UPA00135">
    <property type="reaction ID" value="UER00198"/>
</dbReference>
<comment type="pathway">
    <text evidence="2">Amino-acid biosynthesis; L-serine biosynthesis; L-serine from 3-phospho-D-glycerate: step 3/3.</text>
</comment>
<dbReference type="CDD" id="cd07500">
    <property type="entry name" value="HAD_PSP"/>
    <property type="match status" value="1"/>
</dbReference>
<dbReference type="InterPro" id="IPR023214">
    <property type="entry name" value="HAD_sf"/>
</dbReference>
<dbReference type="SFLD" id="SFLDS00003">
    <property type="entry name" value="Haloacid_Dehalogenase"/>
    <property type="match status" value="1"/>
</dbReference>
<organism evidence="15 16">
    <name type="scientific">Novacetimonas hansenii ATCC 23769</name>
    <dbReference type="NCBI Taxonomy" id="714995"/>
    <lineage>
        <taxon>Bacteria</taxon>
        <taxon>Pseudomonadati</taxon>
        <taxon>Pseudomonadota</taxon>
        <taxon>Alphaproteobacteria</taxon>
        <taxon>Acetobacterales</taxon>
        <taxon>Acetobacteraceae</taxon>
        <taxon>Novacetimonas</taxon>
    </lineage>
</organism>
<dbReference type="GO" id="GO:0036424">
    <property type="term" value="F:L-phosphoserine phosphatase activity"/>
    <property type="evidence" value="ECO:0007669"/>
    <property type="project" value="InterPro"/>
</dbReference>
<evidence type="ECO:0000256" key="14">
    <source>
        <dbReference type="PIRSR" id="PIRSR604469-1"/>
    </source>
</evidence>
<dbReference type="InterPro" id="IPR004469">
    <property type="entry name" value="PSP"/>
</dbReference>
<dbReference type="Gene3D" id="3.40.50.1000">
    <property type="entry name" value="HAD superfamily/HAD-like"/>
    <property type="match status" value="1"/>
</dbReference>
<comment type="similarity">
    <text evidence="3">Belongs to the HAD-like hydrolase superfamily. SerB family.</text>
</comment>
<dbReference type="NCBIfam" id="TIGR01488">
    <property type="entry name" value="HAD-SF-IB"/>
    <property type="match status" value="1"/>
</dbReference>
<dbReference type="EC" id="3.1.3.3" evidence="4"/>
<sequence length="315" mass="33483">MRHDLIPATCPDIMAESSSSPTHVLVLVAHRDATSLSTADIATARDMTGGGPPTILSAGEAVEIPCPAPGTGDMPHIAPLREEFSRRALDAIVVAAHGRRKGLLVADMDSTIVDCETLDDLARHAGIGERIAEITRQSMNGEMDFEAALRERVGLLRGMPATLLEAAWKDVRLNPGARELVRTMNRHGAHTALVSGGFTFFTSRVAEKCGFDEQHANTLMIEGDHLTGKVVQPILGPDAKLAHLRRLALAHGLHIGQAMAVGDGANDLAMLREAGLGIAFHAKPAVRQAISSQVNHTTLRTLLFAQGYAAADFVG</sequence>
<dbReference type="InterPro" id="IPR036412">
    <property type="entry name" value="HAD-like_sf"/>
</dbReference>
<dbReference type="PANTHER" id="PTHR43344">
    <property type="entry name" value="PHOSPHOSERINE PHOSPHATASE"/>
    <property type="match status" value="1"/>
</dbReference>
<dbReference type="SFLD" id="SFLDG01137">
    <property type="entry name" value="C1.6.1:_Phosphoserine_Phosphat"/>
    <property type="match status" value="1"/>
</dbReference>
<proteinExistence type="inferred from homology"/>
<protein>
    <recommendedName>
        <fullName evidence="5">Phosphoserine phosphatase</fullName>
        <ecNumber evidence="4">3.1.3.3</ecNumber>
    </recommendedName>
    <alternativeName>
        <fullName evidence="11">O-phosphoserine phosphohydrolase</fullName>
    </alternativeName>
</protein>
<keyword evidence="6" id="KW-0028">Amino-acid biosynthesis</keyword>
<evidence type="ECO:0000256" key="10">
    <source>
        <dbReference type="ARBA" id="ARBA00023299"/>
    </source>
</evidence>
<evidence type="ECO:0000256" key="8">
    <source>
        <dbReference type="ARBA" id="ARBA00022801"/>
    </source>
</evidence>
<dbReference type="SUPFAM" id="SSF56784">
    <property type="entry name" value="HAD-like"/>
    <property type="match status" value="1"/>
</dbReference>
<evidence type="ECO:0000256" key="7">
    <source>
        <dbReference type="ARBA" id="ARBA00022723"/>
    </source>
</evidence>
<gene>
    <name evidence="15" type="ORF">GXY_00059</name>
</gene>
<comment type="catalytic activity">
    <reaction evidence="12">
        <text>O-phospho-L-serine + H2O = L-serine + phosphate</text>
        <dbReference type="Rhea" id="RHEA:21208"/>
        <dbReference type="ChEBI" id="CHEBI:15377"/>
        <dbReference type="ChEBI" id="CHEBI:33384"/>
        <dbReference type="ChEBI" id="CHEBI:43474"/>
        <dbReference type="ChEBI" id="CHEBI:57524"/>
        <dbReference type="EC" id="3.1.3.3"/>
    </reaction>
</comment>
<comment type="caution">
    <text evidence="15">The sequence shown here is derived from an EMBL/GenBank/DDBJ whole genome shotgun (WGS) entry which is preliminary data.</text>
</comment>
<evidence type="ECO:0000256" key="5">
    <source>
        <dbReference type="ARBA" id="ARBA00015196"/>
    </source>
</evidence>
<evidence type="ECO:0000256" key="12">
    <source>
        <dbReference type="ARBA" id="ARBA00048138"/>
    </source>
</evidence>
<evidence type="ECO:0000256" key="2">
    <source>
        <dbReference type="ARBA" id="ARBA00005135"/>
    </source>
</evidence>
<evidence type="ECO:0000256" key="1">
    <source>
        <dbReference type="ARBA" id="ARBA00001946"/>
    </source>
</evidence>
<evidence type="ECO:0000256" key="13">
    <source>
        <dbReference type="ARBA" id="ARBA00048523"/>
    </source>
</evidence>
<dbReference type="EMBL" id="ADTV01000002">
    <property type="protein sequence ID" value="EFG85929.1"/>
    <property type="molecule type" value="Genomic_DNA"/>
</dbReference>